<dbReference type="GeneTree" id="ENSGT00910000147398"/>
<feature type="signal peptide" evidence="1">
    <location>
        <begin position="1"/>
        <end position="16"/>
    </location>
</feature>
<reference evidence="2" key="1">
    <citation type="submission" date="2025-08" db="UniProtKB">
        <authorList>
            <consortium name="Ensembl"/>
        </authorList>
    </citation>
    <scope>IDENTIFICATION</scope>
</reference>
<evidence type="ECO:0000313" key="3">
    <source>
        <dbReference type="Proteomes" id="UP000694391"/>
    </source>
</evidence>
<keyword evidence="1" id="KW-0732">Signal</keyword>
<organism evidence="2 3">
    <name type="scientific">Canis lupus dingo</name>
    <name type="common">dingo</name>
    <dbReference type="NCBI Taxonomy" id="286419"/>
    <lineage>
        <taxon>Eukaryota</taxon>
        <taxon>Metazoa</taxon>
        <taxon>Chordata</taxon>
        <taxon>Craniata</taxon>
        <taxon>Vertebrata</taxon>
        <taxon>Euteleostomi</taxon>
        <taxon>Mammalia</taxon>
        <taxon>Eutheria</taxon>
        <taxon>Laurasiatheria</taxon>
        <taxon>Carnivora</taxon>
        <taxon>Caniformia</taxon>
        <taxon>Canidae</taxon>
        <taxon>Canis</taxon>
    </lineage>
</organism>
<dbReference type="Proteomes" id="UP000694391">
    <property type="component" value="Unplaced"/>
</dbReference>
<reference evidence="2" key="2">
    <citation type="submission" date="2025-09" db="UniProtKB">
        <authorList>
            <consortium name="Ensembl"/>
        </authorList>
    </citation>
    <scope>IDENTIFICATION</scope>
</reference>
<accession>A0A8C0LRZ7</accession>
<dbReference type="Ensembl" id="ENSCAFT00020040209.1">
    <property type="protein sequence ID" value="ENSCAFP00020034828.1"/>
    <property type="gene ID" value="ENSCAFG00020026981.1"/>
</dbReference>
<evidence type="ECO:0000256" key="1">
    <source>
        <dbReference type="SAM" id="SignalP"/>
    </source>
</evidence>
<keyword evidence="3" id="KW-1185">Reference proteome</keyword>
<evidence type="ECO:0000313" key="2">
    <source>
        <dbReference type="Ensembl" id="ENSCAFP00020034828.1"/>
    </source>
</evidence>
<proteinExistence type="predicted"/>
<evidence type="ECO:0008006" key="4">
    <source>
        <dbReference type="Google" id="ProtNLM"/>
    </source>
</evidence>
<feature type="chain" id="PRO_5034663241" description="Secreted protein" evidence="1">
    <location>
        <begin position="17"/>
        <end position="106"/>
    </location>
</feature>
<sequence>MTGQVCLLGVWLVLVPLPPPFPPRNGFVERGGGRVDFKRPKPEEWWVAFCSWVSDLFSFGTEFHVTKFFHLYLGGKKRPYIKTLPMPKCLSPASPIPDWPVRAHRW</sequence>
<dbReference type="AlphaFoldDB" id="A0A8C0LRZ7"/>
<protein>
    <recommendedName>
        <fullName evidence="4">Secreted protein</fullName>
    </recommendedName>
</protein>
<name>A0A8C0LRZ7_CANLU</name>